<protein>
    <submittedName>
        <fullName evidence="2">Uncharacterized protein</fullName>
    </submittedName>
</protein>
<evidence type="ECO:0000313" key="2">
    <source>
        <dbReference type="EMBL" id="QQP90855.1"/>
    </source>
</evidence>
<organism evidence="2 3">
    <name type="scientific">Skermanella cutis</name>
    <dbReference type="NCBI Taxonomy" id="2775420"/>
    <lineage>
        <taxon>Bacteria</taxon>
        <taxon>Pseudomonadati</taxon>
        <taxon>Pseudomonadota</taxon>
        <taxon>Alphaproteobacteria</taxon>
        <taxon>Rhodospirillales</taxon>
        <taxon>Azospirillaceae</taxon>
        <taxon>Skermanella</taxon>
    </lineage>
</organism>
<dbReference type="Proteomes" id="UP000595197">
    <property type="component" value="Chromosome"/>
</dbReference>
<feature type="region of interest" description="Disordered" evidence="1">
    <location>
        <begin position="173"/>
        <end position="224"/>
    </location>
</feature>
<dbReference type="EMBL" id="CP067420">
    <property type="protein sequence ID" value="QQP90855.1"/>
    <property type="molecule type" value="Genomic_DNA"/>
</dbReference>
<accession>A0ABX7BB77</accession>
<proteinExistence type="predicted"/>
<feature type="compositionally biased region" description="Basic and acidic residues" evidence="1">
    <location>
        <begin position="93"/>
        <end position="105"/>
    </location>
</feature>
<evidence type="ECO:0000313" key="3">
    <source>
        <dbReference type="Proteomes" id="UP000595197"/>
    </source>
</evidence>
<evidence type="ECO:0000256" key="1">
    <source>
        <dbReference type="SAM" id="MobiDB-lite"/>
    </source>
</evidence>
<sequence>MDVAGFRFAVETLERGRWSVLCLMADDIAAARMAYSLMTLYPFDGVRLALFDPALDDRPERVIWEHLKATGEEGHDAINADDVLDLTPLPEGHFPHDDGGEEGPRSFRLGSEPEIDDPGAVARHRLSRGRSAAAPKAASRLWPPGRRLAGRAIGAGLVISGIFGAALLNLPERPSPRPPEQPLRLADLGPARPEASAPPVLSPAPVPVEPAAADPAPAEPASGASPILGKWAKDTQACANDFLIFRPDSSILVDARLALASGGPVFYGTEGVDITVFDETSESRYRALAPDRLRQVSYFSSRTGLHEGGPTLVRCPDAEPPPGVEWAPDPIDRATALSRLDEARSRFEAARAVAGTPSVPAPLRGRWGARCDIGYLQWEDGVQTSWSTFGGDEKRAISAYKELGTRFTIVFEGGYTQFYDLVADDQIVLAGIGAQGVMTDPAPPPWTGRRCPLPAQS</sequence>
<gene>
    <name evidence="2" type="ORF">IGS68_06415</name>
</gene>
<feature type="region of interest" description="Disordered" evidence="1">
    <location>
        <begin position="91"/>
        <end position="119"/>
    </location>
</feature>
<feature type="compositionally biased region" description="Low complexity" evidence="1">
    <location>
        <begin position="209"/>
        <end position="224"/>
    </location>
</feature>
<dbReference type="RefSeq" id="WP_201078237.1">
    <property type="nucleotide sequence ID" value="NZ_CP067420.1"/>
</dbReference>
<name>A0ABX7BB77_9PROT</name>
<reference evidence="2" key="1">
    <citation type="submission" date="2021-02" db="EMBL/GenBank/DDBJ databases">
        <title>Skermanella TT6 skin isolate.</title>
        <authorList>
            <person name="Lee K."/>
            <person name="Ganzorig M."/>
        </authorList>
    </citation>
    <scope>NUCLEOTIDE SEQUENCE</scope>
    <source>
        <strain evidence="2">TT6</strain>
    </source>
</reference>
<keyword evidence="3" id="KW-1185">Reference proteome</keyword>